<proteinExistence type="predicted"/>
<dbReference type="Gene3D" id="2.120.10.10">
    <property type="match status" value="1"/>
</dbReference>
<dbReference type="CDD" id="cd15482">
    <property type="entry name" value="Sialidase_non-viral"/>
    <property type="match status" value="1"/>
</dbReference>
<dbReference type="RefSeq" id="WP_378964847.1">
    <property type="nucleotide sequence ID" value="NZ_JBHTBJ010000002.1"/>
</dbReference>
<name>A0ABW2HMR2_9ACTN</name>
<dbReference type="GO" id="GO:0016798">
    <property type="term" value="F:hydrolase activity, acting on glycosyl bonds"/>
    <property type="evidence" value="ECO:0007669"/>
    <property type="project" value="UniProtKB-KW"/>
</dbReference>
<dbReference type="PANTHER" id="PTHR43752:SF2">
    <property type="entry name" value="BNR_ASP-BOX REPEAT FAMILY PROTEIN"/>
    <property type="match status" value="1"/>
</dbReference>
<sequence>MPDSFVVARAGDGLVAHFPDVVSLGDGRLLAAFREGTGHLSPEGRISLVGSEDGGRTWGTPWVAVDGPFDDRDPKLARLADGTILLSYFVIDWSSKPRHTTHGTFVRRSTDGGRTWSEPASAGMGMSGGGIRAWHASHGAVAELPGGDLLYPVYGHRADEKWWRAGVMRSVDGGRTWPAEDEVEIAAADGVNFQEPTLTVLPGGEVVSLIRTDVERAYLSRSTDGGRTWSGPKRTDLPASSHHALALSDGTVLVTYGDISRRFAERRVTAGRLVGAPAGDWDGYPDVLLYDSGNRDQANPSSAEVSPGRFLTLGFDIPAATVVGFFTGPSDYREAGPSDYRDAGRPAIEKPAEPRER</sequence>
<evidence type="ECO:0000259" key="2">
    <source>
        <dbReference type="Pfam" id="PF13088"/>
    </source>
</evidence>
<keyword evidence="3" id="KW-0378">Hydrolase</keyword>
<evidence type="ECO:0000313" key="3">
    <source>
        <dbReference type="EMBL" id="MFC7273328.1"/>
    </source>
</evidence>
<feature type="domain" description="Sialidase" evidence="2">
    <location>
        <begin position="27"/>
        <end position="260"/>
    </location>
</feature>
<gene>
    <name evidence="3" type="ORF">ACFQS1_04985</name>
</gene>
<protein>
    <submittedName>
        <fullName evidence="3">Sialidase family protein</fullName>
        <ecNumber evidence="3">3.2.1.-</ecNumber>
    </submittedName>
</protein>
<keyword evidence="4" id="KW-1185">Reference proteome</keyword>
<evidence type="ECO:0000313" key="4">
    <source>
        <dbReference type="Proteomes" id="UP001596548"/>
    </source>
</evidence>
<dbReference type="InterPro" id="IPR011040">
    <property type="entry name" value="Sialidase"/>
</dbReference>
<comment type="caution">
    <text evidence="3">The sequence shown here is derived from an EMBL/GenBank/DDBJ whole genome shotgun (WGS) entry which is preliminary data.</text>
</comment>
<dbReference type="EC" id="3.2.1.-" evidence="3"/>
<dbReference type="InterPro" id="IPR036278">
    <property type="entry name" value="Sialidase_sf"/>
</dbReference>
<dbReference type="SUPFAM" id="SSF50939">
    <property type="entry name" value="Sialidases"/>
    <property type="match status" value="1"/>
</dbReference>
<organism evidence="3 4">
    <name type="scientific">Paractinoplanes rhizophilus</name>
    <dbReference type="NCBI Taxonomy" id="1416877"/>
    <lineage>
        <taxon>Bacteria</taxon>
        <taxon>Bacillati</taxon>
        <taxon>Actinomycetota</taxon>
        <taxon>Actinomycetes</taxon>
        <taxon>Micromonosporales</taxon>
        <taxon>Micromonosporaceae</taxon>
        <taxon>Paractinoplanes</taxon>
    </lineage>
</organism>
<accession>A0ABW2HMR2</accession>
<reference evidence="4" key="1">
    <citation type="journal article" date="2019" name="Int. J. Syst. Evol. Microbiol.">
        <title>The Global Catalogue of Microorganisms (GCM) 10K type strain sequencing project: providing services to taxonomists for standard genome sequencing and annotation.</title>
        <authorList>
            <consortium name="The Broad Institute Genomics Platform"/>
            <consortium name="The Broad Institute Genome Sequencing Center for Infectious Disease"/>
            <person name="Wu L."/>
            <person name="Ma J."/>
        </authorList>
    </citation>
    <scope>NUCLEOTIDE SEQUENCE [LARGE SCALE GENOMIC DNA]</scope>
    <source>
        <strain evidence="4">XZYJT-10</strain>
    </source>
</reference>
<evidence type="ECO:0000256" key="1">
    <source>
        <dbReference type="SAM" id="MobiDB-lite"/>
    </source>
</evidence>
<dbReference type="Proteomes" id="UP001596548">
    <property type="component" value="Unassembled WGS sequence"/>
</dbReference>
<keyword evidence="3" id="KW-0326">Glycosidase</keyword>
<dbReference type="PANTHER" id="PTHR43752">
    <property type="entry name" value="BNR/ASP-BOX REPEAT FAMILY PROTEIN"/>
    <property type="match status" value="1"/>
</dbReference>
<feature type="region of interest" description="Disordered" evidence="1">
    <location>
        <begin position="328"/>
        <end position="357"/>
    </location>
</feature>
<feature type="compositionally biased region" description="Basic and acidic residues" evidence="1">
    <location>
        <begin position="331"/>
        <end position="357"/>
    </location>
</feature>
<dbReference type="EMBL" id="JBHTBJ010000002">
    <property type="protein sequence ID" value="MFC7273328.1"/>
    <property type="molecule type" value="Genomic_DNA"/>
</dbReference>
<dbReference type="Pfam" id="PF13088">
    <property type="entry name" value="BNR_2"/>
    <property type="match status" value="1"/>
</dbReference>